<evidence type="ECO:0000313" key="1">
    <source>
        <dbReference type="EMBL" id="KAK9155869.1"/>
    </source>
</evidence>
<reference evidence="1 2" key="1">
    <citation type="submission" date="2024-01" db="EMBL/GenBank/DDBJ databases">
        <title>Genome assemblies of Stephania.</title>
        <authorList>
            <person name="Yang L."/>
        </authorList>
    </citation>
    <scope>NUCLEOTIDE SEQUENCE [LARGE SCALE GENOMIC DNA]</scope>
    <source>
        <strain evidence="1">QJT</strain>
        <tissue evidence="1">Leaf</tissue>
    </source>
</reference>
<sequence>MQTLRQKGHLRREKLRDHRFFFEDNTTSRNDEFRTKGVSKAINMPSMKRKT</sequence>
<proteinExistence type="predicted"/>
<dbReference type="AlphaFoldDB" id="A0AAP0KQB3"/>
<dbReference type="Proteomes" id="UP001417504">
    <property type="component" value="Unassembled WGS sequence"/>
</dbReference>
<evidence type="ECO:0000313" key="2">
    <source>
        <dbReference type="Proteomes" id="UP001417504"/>
    </source>
</evidence>
<dbReference type="EMBL" id="JBBNAE010000001">
    <property type="protein sequence ID" value="KAK9155869.1"/>
    <property type="molecule type" value="Genomic_DNA"/>
</dbReference>
<name>A0AAP0KQB3_9MAGN</name>
<organism evidence="1 2">
    <name type="scientific">Stephania japonica</name>
    <dbReference type="NCBI Taxonomy" id="461633"/>
    <lineage>
        <taxon>Eukaryota</taxon>
        <taxon>Viridiplantae</taxon>
        <taxon>Streptophyta</taxon>
        <taxon>Embryophyta</taxon>
        <taxon>Tracheophyta</taxon>
        <taxon>Spermatophyta</taxon>
        <taxon>Magnoliopsida</taxon>
        <taxon>Ranunculales</taxon>
        <taxon>Menispermaceae</taxon>
        <taxon>Menispermoideae</taxon>
        <taxon>Cissampelideae</taxon>
        <taxon>Stephania</taxon>
    </lineage>
</organism>
<gene>
    <name evidence="1" type="ORF">Sjap_003349</name>
</gene>
<comment type="caution">
    <text evidence="1">The sequence shown here is derived from an EMBL/GenBank/DDBJ whole genome shotgun (WGS) entry which is preliminary data.</text>
</comment>
<protein>
    <submittedName>
        <fullName evidence="1">Uncharacterized protein</fullName>
    </submittedName>
</protein>
<keyword evidence="2" id="KW-1185">Reference proteome</keyword>
<accession>A0AAP0KQB3</accession>